<feature type="region of interest" description="Disordered" evidence="2">
    <location>
        <begin position="292"/>
        <end position="413"/>
    </location>
</feature>
<dbReference type="EMBL" id="MN739784">
    <property type="protein sequence ID" value="QHT26320.1"/>
    <property type="molecule type" value="Genomic_DNA"/>
</dbReference>
<feature type="compositionally biased region" description="Basic residues" evidence="2">
    <location>
        <begin position="316"/>
        <end position="328"/>
    </location>
</feature>
<sequence length="413" mass="49937">MNRYHGTANKQMMNNNLFNQYNKHINNNIPFQNNAMLMNNSMFFNNIRDPNFLNKINTARVQQIRKIKKIDDLGMTKEEMAKYVICPINIPRIKKEDFEKEIVVPWKDRENTFQATKEEYQKARTNVPYKDILKKHNEAWREKIYKDQKDLVIHKVVREIDKNELLLLEDYEKFKKMLEKHKKELKIIYSASEKVKHKREFEYIHKYKYRLKYDPKDYNQLKEIYKKEQKKIDKDKKRIDELSSLLCDKEVLSDDKIRELEKEIEELNKEEFNESTSSKKKQIQSIEKMLEEELGSDYEEKLKDLDMSDSDDDKTKKKKSKKTNNIKKKVFDESDKEQKKNNTKKKQERSDSDDSDDELNKFKNNKKSPKEDKKISSDDDSDDDLKKFNKKKNSPEIKEEKKIKVVKLKKRQM</sequence>
<feature type="compositionally biased region" description="Basic residues" evidence="2">
    <location>
        <begin position="404"/>
        <end position="413"/>
    </location>
</feature>
<evidence type="ECO:0000256" key="1">
    <source>
        <dbReference type="SAM" id="Coils"/>
    </source>
</evidence>
<evidence type="ECO:0000313" key="3">
    <source>
        <dbReference type="EMBL" id="QHT26320.1"/>
    </source>
</evidence>
<feature type="coiled-coil region" evidence="1">
    <location>
        <begin position="218"/>
        <end position="277"/>
    </location>
</feature>
<feature type="compositionally biased region" description="Basic and acidic residues" evidence="2">
    <location>
        <begin position="393"/>
        <end position="403"/>
    </location>
</feature>
<organism evidence="3">
    <name type="scientific">viral metagenome</name>
    <dbReference type="NCBI Taxonomy" id="1070528"/>
    <lineage>
        <taxon>unclassified sequences</taxon>
        <taxon>metagenomes</taxon>
        <taxon>organismal metagenomes</taxon>
    </lineage>
</organism>
<accession>A0A6C0ECW5</accession>
<proteinExistence type="predicted"/>
<dbReference type="AlphaFoldDB" id="A0A6C0ECW5"/>
<feature type="compositionally biased region" description="Basic and acidic residues" evidence="2">
    <location>
        <begin position="329"/>
        <end position="340"/>
    </location>
</feature>
<feature type="compositionally biased region" description="Basic and acidic residues" evidence="2">
    <location>
        <begin position="368"/>
        <end position="377"/>
    </location>
</feature>
<keyword evidence="1" id="KW-0175">Coiled coil</keyword>
<evidence type="ECO:0000256" key="2">
    <source>
        <dbReference type="SAM" id="MobiDB-lite"/>
    </source>
</evidence>
<reference evidence="3" key="1">
    <citation type="journal article" date="2020" name="Nature">
        <title>Giant virus diversity and host interactions through global metagenomics.</title>
        <authorList>
            <person name="Schulz F."/>
            <person name="Roux S."/>
            <person name="Paez-Espino D."/>
            <person name="Jungbluth S."/>
            <person name="Walsh D.A."/>
            <person name="Denef V.J."/>
            <person name="McMahon K.D."/>
            <person name="Konstantinidis K.T."/>
            <person name="Eloe-Fadrosh E.A."/>
            <person name="Kyrpides N.C."/>
            <person name="Woyke T."/>
        </authorList>
    </citation>
    <scope>NUCLEOTIDE SEQUENCE</scope>
    <source>
        <strain evidence="3">GVMAG-M-3300023179-27</strain>
    </source>
</reference>
<name>A0A6C0ECW5_9ZZZZ</name>
<protein>
    <submittedName>
        <fullName evidence="3">Uncharacterized protein</fullName>
    </submittedName>
</protein>